<proteinExistence type="predicted"/>
<feature type="region of interest" description="Disordered" evidence="1">
    <location>
        <begin position="1"/>
        <end position="38"/>
    </location>
</feature>
<organism evidence="2 3">
    <name type="scientific">Paraburkholderia bannensis</name>
    <dbReference type="NCBI Taxonomy" id="765414"/>
    <lineage>
        <taxon>Bacteria</taxon>
        <taxon>Pseudomonadati</taxon>
        <taxon>Pseudomonadota</taxon>
        <taxon>Betaproteobacteria</taxon>
        <taxon>Burkholderiales</taxon>
        <taxon>Burkholderiaceae</taxon>
        <taxon>Paraburkholderia</taxon>
    </lineage>
</organism>
<feature type="compositionally biased region" description="Basic and acidic residues" evidence="1">
    <location>
        <begin position="17"/>
        <end position="26"/>
    </location>
</feature>
<sequence>MFIETRLAEPGLTLPNRPDRPDHPDRPATPLTARFTAA</sequence>
<protein>
    <submittedName>
        <fullName evidence="2">Uncharacterized protein</fullName>
    </submittedName>
</protein>
<reference evidence="2 3" key="1">
    <citation type="submission" date="2020-08" db="EMBL/GenBank/DDBJ databases">
        <title>Above-ground endophytic microbial communities from plants in different locations in the United States.</title>
        <authorList>
            <person name="Frank C."/>
        </authorList>
    </citation>
    <scope>NUCLEOTIDE SEQUENCE [LARGE SCALE GENOMIC DNA]</scope>
    <source>
        <strain evidence="2 3">WP4_2_2</strain>
    </source>
</reference>
<accession>A0A7W9TXK3</accession>
<evidence type="ECO:0000313" key="2">
    <source>
        <dbReference type="EMBL" id="MBB6103277.1"/>
    </source>
</evidence>
<name>A0A7W9TXK3_9BURK</name>
<evidence type="ECO:0000256" key="1">
    <source>
        <dbReference type="SAM" id="MobiDB-lite"/>
    </source>
</evidence>
<gene>
    <name evidence="2" type="ORF">F4827_003132</name>
</gene>
<dbReference type="AlphaFoldDB" id="A0A7W9TXK3"/>
<dbReference type="EMBL" id="JACHBW010000008">
    <property type="protein sequence ID" value="MBB6103277.1"/>
    <property type="molecule type" value="Genomic_DNA"/>
</dbReference>
<evidence type="ECO:0000313" key="3">
    <source>
        <dbReference type="Proteomes" id="UP000571554"/>
    </source>
</evidence>
<comment type="caution">
    <text evidence="2">The sequence shown here is derived from an EMBL/GenBank/DDBJ whole genome shotgun (WGS) entry which is preliminary data.</text>
</comment>
<dbReference type="Proteomes" id="UP000571554">
    <property type="component" value="Unassembled WGS sequence"/>
</dbReference>
<keyword evidence="3" id="KW-1185">Reference proteome</keyword>